<evidence type="ECO:0000256" key="1">
    <source>
        <dbReference type="ARBA" id="ARBA00011344"/>
    </source>
</evidence>
<dbReference type="InterPro" id="IPR014303">
    <property type="entry name" value="RNA_pol_sigma-70_ECF"/>
</dbReference>
<dbReference type="InterPro" id="IPR013325">
    <property type="entry name" value="RNA_pol_sigma_r2"/>
</dbReference>
<reference evidence="6" key="1">
    <citation type="journal article" date="2019" name="Int. J. Syst. Evol. Microbiol.">
        <title>The Global Catalogue of Microorganisms (GCM) 10K type strain sequencing project: providing services to taxonomists for standard genome sequencing and annotation.</title>
        <authorList>
            <consortium name="The Broad Institute Genomics Platform"/>
            <consortium name="The Broad Institute Genome Sequencing Center for Infectious Disease"/>
            <person name="Wu L."/>
            <person name="Ma J."/>
        </authorList>
    </citation>
    <scope>NUCLEOTIDE SEQUENCE [LARGE SCALE GENOMIC DNA]</scope>
    <source>
        <strain evidence="6">CCUG 55074</strain>
    </source>
</reference>
<dbReference type="Gene3D" id="1.10.10.10">
    <property type="entry name" value="Winged helix-like DNA-binding domain superfamily/Winged helix DNA-binding domain"/>
    <property type="match status" value="1"/>
</dbReference>
<dbReference type="EMBL" id="JBHTLQ010000011">
    <property type="protein sequence ID" value="MFD1190281.1"/>
    <property type="molecule type" value="Genomic_DNA"/>
</dbReference>
<feature type="domain" description="RNA polymerase sigma factor 70 region 4 type 2" evidence="4">
    <location>
        <begin position="105"/>
        <end position="155"/>
    </location>
</feature>
<sequence length="308" mass="33478">MVPCGDIEAFETARPRLNRLAYRMLGSVAEAEDAVQDAWLRWARSQGEVEDPLAWLVRTTSRLCLDRLKSAKARREAYRGPWLPEPLIEELADDPVEKAQEVSVAFLLALERLSPLERAVFLLHDVFEADYGEVAETLGRNEAAVRQLASRARAHVQEARPRFTVDEAEAARLAAAFMAAAAEGNLEGLKAVLAEDAVMVTDGGGKRSAALRPLIGREDVIALLTGLAWRNGAGWPVSFRAVRINGYPGVILEREDGPMTVAFQPDGQGRIAGVYMVRNPEKLGHLHPHPSSSSGGEAVRGTQTAGGK</sequence>
<dbReference type="NCBIfam" id="NF007214">
    <property type="entry name" value="PRK09636.1"/>
    <property type="match status" value="1"/>
</dbReference>
<name>A0ABW3T092_9CAUL</name>
<evidence type="ECO:0000313" key="6">
    <source>
        <dbReference type="Proteomes" id="UP001597216"/>
    </source>
</evidence>
<dbReference type="Pfam" id="PF04542">
    <property type="entry name" value="Sigma70_r2"/>
    <property type="match status" value="1"/>
</dbReference>
<dbReference type="SUPFAM" id="SSF88946">
    <property type="entry name" value="Sigma2 domain of RNA polymerase sigma factors"/>
    <property type="match status" value="1"/>
</dbReference>
<dbReference type="InterPro" id="IPR036388">
    <property type="entry name" value="WH-like_DNA-bd_sf"/>
</dbReference>
<evidence type="ECO:0000259" key="4">
    <source>
        <dbReference type="Pfam" id="PF08281"/>
    </source>
</evidence>
<dbReference type="Proteomes" id="UP001597216">
    <property type="component" value="Unassembled WGS sequence"/>
</dbReference>
<dbReference type="InterPro" id="IPR013324">
    <property type="entry name" value="RNA_pol_sigma_r3/r4-like"/>
</dbReference>
<dbReference type="SUPFAM" id="SSF54427">
    <property type="entry name" value="NTF2-like"/>
    <property type="match status" value="1"/>
</dbReference>
<accession>A0ABW3T092</accession>
<dbReference type="RefSeq" id="WP_377353070.1">
    <property type="nucleotide sequence ID" value="NZ_JBHTLQ010000011.1"/>
</dbReference>
<evidence type="ECO:0000256" key="2">
    <source>
        <dbReference type="SAM" id="MobiDB-lite"/>
    </source>
</evidence>
<proteinExistence type="predicted"/>
<dbReference type="NCBIfam" id="TIGR02937">
    <property type="entry name" value="sigma70-ECF"/>
    <property type="match status" value="1"/>
</dbReference>
<dbReference type="InterPro" id="IPR007627">
    <property type="entry name" value="RNA_pol_sigma70_r2"/>
</dbReference>
<dbReference type="InterPro" id="IPR013249">
    <property type="entry name" value="RNA_pol_sigma70_r4_t2"/>
</dbReference>
<dbReference type="NCBIfam" id="TIGR02957">
    <property type="entry name" value="SigX4"/>
    <property type="match status" value="1"/>
</dbReference>
<evidence type="ECO:0000259" key="3">
    <source>
        <dbReference type="Pfam" id="PF04542"/>
    </source>
</evidence>
<dbReference type="SUPFAM" id="SSF88659">
    <property type="entry name" value="Sigma3 and sigma4 domains of RNA polymerase sigma factors"/>
    <property type="match status" value="1"/>
</dbReference>
<keyword evidence="6" id="KW-1185">Reference proteome</keyword>
<comment type="subunit">
    <text evidence="1">Interacts transiently with the RNA polymerase catalytic core formed by RpoA, RpoB, RpoC and RpoZ (2 alpha, 1 beta, 1 beta' and 1 omega subunit) to form the RNA polymerase holoenzyme that can initiate transcription.</text>
</comment>
<dbReference type="Gene3D" id="1.10.1740.10">
    <property type="match status" value="1"/>
</dbReference>
<feature type="domain" description="RNA polymerase sigma-70 region 2" evidence="3">
    <location>
        <begin position="10"/>
        <end position="72"/>
    </location>
</feature>
<protein>
    <submittedName>
        <fullName evidence="5">RNA polymerase sigma factor SigJ</fullName>
    </submittedName>
</protein>
<dbReference type="PANTHER" id="PTHR30173">
    <property type="entry name" value="SIGMA 19 FACTOR"/>
    <property type="match status" value="1"/>
</dbReference>
<comment type="caution">
    <text evidence="5">The sequence shown here is derived from an EMBL/GenBank/DDBJ whole genome shotgun (WGS) entry which is preliminary data.</text>
</comment>
<dbReference type="InterPro" id="IPR014284">
    <property type="entry name" value="RNA_pol_sigma-70_dom"/>
</dbReference>
<evidence type="ECO:0000313" key="5">
    <source>
        <dbReference type="EMBL" id="MFD1190281.1"/>
    </source>
</evidence>
<dbReference type="Gene3D" id="3.10.450.50">
    <property type="match status" value="1"/>
</dbReference>
<dbReference type="InterPro" id="IPR032710">
    <property type="entry name" value="NTF2-like_dom_sf"/>
</dbReference>
<feature type="region of interest" description="Disordered" evidence="2">
    <location>
        <begin position="282"/>
        <end position="308"/>
    </location>
</feature>
<dbReference type="InterPro" id="IPR052704">
    <property type="entry name" value="ECF_Sigma-70_Domain"/>
</dbReference>
<organism evidence="5 6">
    <name type="scientific">Phenylobacterium conjunctum</name>
    <dbReference type="NCBI Taxonomy" id="1298959"/>
    <lineage>
        <taxon>Bacteria</taxon>
        <taxon>Pseudomonadati</taxon>
        <taxon>Pseudomonadota</taxon>
        <taxon>Alphaproteobacteria</taxon>
        <taxon>Caulobacterales</taxon>
        <taxon>Caulobacteraceae</taxon>
        <taxon>Phenylobacterium</taxon>
    </lineage>
</organism>
<gene>
    <name evidence="5" type="primary">sigJ</name>
    <name evidence="5" type="ORF">ACFQ27_06785</name>
</gene>
<dbReference type="PANTHER" id="PTHR30173:SF36">
    <property type="entry name" value="ECF RNA POLYMERASE SIGMA FACTOR SIGJ"/>
    <property type="match status" value="1"/>
</dbReference>
<dbReference type="Pfam" id="PF08281">
    <property type="entry name" value="Sigma70_r4_2"/>
    <property type="match status" value="1"/>
</dbReference>